<dbReference type="InterPro" id="IPR011991">
    <property type="entry name" value="ArsR-like_HTH"/>
</dbReference>
<dbReference type="EMBL" id="JAEHFW010000001">
    <property type="protein sequence ID" value="MBK0379316.1"/>
    <property type="molecule type" value="Genomic_DNA"/>
</dbReference>
<evidence type="ECO:0000256" key="2">
    <source>
        <dbReference type="ARBA" id="ARBA00023125"/>
    </source>
</evidence>
<dbReference type="GO" id="GO:0005829">
    <property type="term" value="C:cytosol"/>
    <property type="evidence" value="ECO:0007669"/>
    <property type="project" value="TreeGrafter"/>
</dbReference>
<keyword evidence="2" id="KW-0238">DNA-binding</keyword>
<dbReference type="SUPFAM" id="SSF54909">
    <property type="entry name" value="Dimeric alpha+beta barrel"/>
    <property type="match status" value="1"/>
</dbReference>
<accession>A0A934PUD7</accession>
<dbReference type="CDD" id="cd00090">
    <property type="entry name" value="HTH_ARSR"/>
    <property type="match status" value="1"/>
</dbReference>
<dbReference type="SMART" id="SM00344">
    <property type="entry name" value="HTH_ASNC"/>
    <property type="match status" value="1"/>
</dbReference>
<protein>
    <submittedName>
        <fullName evidence="5">Lrp/AsnC family transcriptional regulator</fullName>
    </submittedName>
</protein>
<evidence type="ECO:0000259" key="4">
    <source>
        <dbReference type="PROSITE" id="PS50956"/>
    </source>
</evidence>
<dbReference type="PROSITE" id="PS50956">
    <property type="entry name" value="HTH_ASNC_2"/>
    <property type="match status" value="1"/>
</dbReference>
<keyword evidence="3" id="KW-0804">Transcription</keyword>
<dbReference type="InterPro" id="IPR036390">
    <property type="entry name" value="WH_DNA-bd_sf"/>
</dbReference>
<dbReference type="PANTHER" id="PTHR30154">
    <property type="entry name" value="LEUCINE-RESPONSIVE REGULATORY PROTEIN"/>
    <property type="match status" value="1"/>
</dbReference>
<dbReference type="GO" id="GO:0006355">
    <property type="term" value="P:regulation of DNA-templated transcription"/>
    <property type="evidence" value="ECO:0007669"/>
    <property type="project" value="UniProtKB-ARBA"/>
</dbReference>
<evidence type="ECO:0000256" key="1">
    <source>
        <dbReference type="ARBA" id="ARBA00023015"/>
    </source>
</evidence>
<evidence type="ECO:0000313" key="6">
    <source>
        <dbReference type="Proteomes" id="UP000613193"/>
    </source>
</evidence>
<dbReference type="Gene3D" id="3.30.70.920">
    <property type="match status" value="1"/>
</dbReference>
<dbReference type="GO" id="GO:0043565">
    <property type="term" value="F:sequence-specific DNA binding"/>
    <property type="evidence" value="ECO:0007669"/>
    <property type="project" value="InterPro"/>
</dbReference>
<dbReference type="Pfam" id="PF01037">
    <property type="entry name" value="AsnC_trans_reg"/>
    <property type="match status" value="1"/>
</dbReference>
<organism evidence="5 6">
    <name type="scientific">Mucilaginibacter segetis</name>
    <dbReference type="NCBI Taxonomy" id="2793071"/>
    <lineage>
        <taxon>Bacteria</taxon>
        <taxon>Pseudomonadati</taxon>
        <taxon>Bacteroidota</taxon>
        <taxon>Sphingobacteriia</taxon>
        <taxon>Sphingobacteriales</taxon>
        <taxon>Sphingobacteriaceae</taxon>
        <taxon>Mucilaginibacter</taxon>
    </lineage>
</organism>
<dbReference type="Gene3D" id="1.10.10.10">
    <property type="entry name" value="Winged helix-like DNA-binding domain superfamily/Winged helix DNA-binding domain"/>
    <property type="match status" value="1"/>
</dbReference>
<dbReference type="PRINTS" id="PR00033">
    <property type="entry name" value="HTHASNC"/>
</dbReference>
<dbReference type="InterPro" id="IPR019888">
    <property type="entry name" value="Tscrpt_reg_AsnC-like"/>
</dbReference>
<dbReference type="AlphaFoldDB" id="A0A934PUD7"/>
<keyword evidence="1" id="KW-0805">Transcription regulation</keyword>
<name>A0A934PUD7_9SPHI</name>
<dbReference type="GO" id="GO:0043200">
    <property type="term" value="P:response to amino acid"/>
    <property type="evidence" value="ECO:0007669"/>
    <property type="project" value="TreeGrafter"/>
</dbReference>
<comment type="caution">
    <text evidence="5">The sequence shown here is derived from an EMBL/GenBank/DDBJ whole genome shotgun (WGS) entry which is preliminary data.</text>
</comment>
<dbReference type="InterPro" id="IPR011008">
    <property type="entry name" value="Dimeric_a/b-barrel"/>
</dbReference>
<feature type="domain" description="HTH asnC-type" evidence="4">
    <location>
        <begin position="6"/>
        <end position="67"/>
    </location>
</feature>
<dbReference type="InterPro" id="IPR019887">
    <property type="entry name" value="Tscrpt_reg_AsnC/Lrp_C"/>
</dbReference>
<dbReference type="PANTHER" id="PTHR30154:SF34">
    <property type="entry name" value="TRANSCRIPTIONAL REGULATOR AZLB"/>
    <property type="match status" value="1"/>
</dbReference>
<reference evidence="5" key="1">
    <citation type="submission" date="2020-12" db="EMBL/GenBank/DDBJ databases">
        <title>Bacterial novel species Mucilaginibacter sp. SD-g isolated from soil.</title>
        <authorList>
            <person name="Jung H.-Y."/>
        </authorList>
    </citation>
    <scope>NUCLEOTIDE SEQUENCE</scope>
    <source>
        <strain evidence="5">SD-g</strain>
    </source>
</reference>
<proteinExistence type="predicted"/>
<dbReference type="Proteomes" id="UP000613193">
    <property type="component" value="Unassembled WGS sequence"/>
</dbReference>
<evidence type="ECO:0000313" key="5">
    <source>
        <dbReference type="EMBL" id="MBK0379316.1"/>
    </source>
</evidence>
<dbReference type="RefSeq" id="WP_200065750.1">
    <property type="nucleotide sequence ID" value="NZ_JAEHFW010000001.1"/>
</dbReference>
<keyword evidence="6" id="KW-1185">Reference proteome</keyword>
<sequence>MINGKPDEIDLKLLGILQEDASMDLARLAKLVNRSPSPVHERLKRLRQEGYVKAQVALLDRALVGQPVLVIVHVKLKRQTQALLRDFEQIAVDMAEVQFCLHVSGGWDFILHVTAATPQDYYVFLMERICAQANVEHVESSFVMKECKSYGPLILPKAVFTEKNAAG</sequence>
<evidence type="ECO:0000256" key="3">
    <source>
        <dbReference type="ARBA" id="ARBA00023163"/>
    </source>
</evidence>
<gene>
    <name evidence="5" type="ORF">I5M19_08365</name>
</gene>
<dbReference type="InterPro" id="IPR036388">
    <property type="entry name" value="WH-like_DNA-bd_sf"/>
</dbReference>
<dbReference type="SUPFAM" id="SSF46785">
    <property type="entry name" value="Winged helix' DNA-binding domain"/>
    <property type="match status" value="1"/>
</dbReference>
<dbReference type="InterPro" id="IPR000485">
    <property type="entry name" value="AsnC-type_HTH_dom"/>
</dbReference>
<dbReference type="Pfam" id="PF13412">
    <property type="entry name" value="HTH_24"/>
    <property type="match status" value="1"/>
</dbReference>